<protein>
    <submittedName>
        <fullName evidence="1">Uncharacterized protein</fullName>
    </submittedName>
</protein>
<dbReference type="InterPro" id="IPR049941">
    <property type="entry name" value="LPLAT_7/PORCN-like"/>
</dbReference>
<dbReference type="Proteomes" id="UP001159363">
    <property type="component" value="Chromosome 2"/>
</dbReference>
<comment type="caution">
    <text evidence="1">The sequence shown here is derived from an EMBL/GenBank/DDBJ whole genome shotgun (WGS) entry which is preliminary data.</text>
</comment>
<keyword evidence="2" id="KW-1185">Reference proteome</keyword>
<evidence type="ECO:0000313" key="1">
    <source>
        <dbReference type="EMBL" id="KAJ8893811.1"/>
    </source>
</evidence>
<proteinExistence type="predicted"/>
<reference evidence="1 2" key="1">
    <citation type="submission" date="2023-02" db="EMBL/GenBank/DDBJ databases">
        <title>LHISI_Scaffold_Assembly.</title>
        <authorList>
            <person name="Stuart O.P."/>
            <person name="Cleave R."/>
            <person name="Magrath M.J.L."/>
            <person name="Mikheyev A.S."/>
        </authorList>
    </citation>
    <scope>NUCLEOTIDE SEQUENCE [LARGE SCALE GENOMIC DNA]</scope>
    <source>
        <strain evidence="1">Daus_M_001</strain>
        <tissue evidence="1">Leg muscle</tissue>
    </source>
</reference>
<dbReference type="PANTHER" id="PTHR13906:SF4">
    <property type="entry name" value="LYSOPHOSPHOLIPID ACYLTRANSFERASE 6"/>
    <property type="match status" value="1"/>
</dbReference>
<sequence>MVLAVALVYLSCIHIYRQIYDYGSYTLDITGPLMVITQKVTSLAFSLHDGLTRQDNELTDSQKYHAVR</sequence>
<dbReference type="PANTHER" id="PTHR13906">
    <property type="entry name" value="PORCUPINE"/>
    <property type="match status" value="1"/>
</dbReference>
<evidence type="ECO:0000313" key="2">
    <source>
        <dbReference type="Proteomes" id="UP001159363"/>
    </source>
</evidence>
<accession>A0ABQ9IBX9</accession>
<name>A0ABQ9IBX9_9NEOP</name>
<organism evidence="1 2">
    <name type="scientific">Dryococelus australis</name>
    <dbReference type="NCBI Taxonomy" id="614101"/>
    <lineage>
        <taxon>Eukaryota</taxon>
        <taxon>Metazoa</taxon>
        <taxon>Ecdysozoa</taxon>
        <taxon>Arthropoda</taxon>
        <taxon>Hexapoda</taxon>
        <taxon>Insecta</taxon>
        <taxon>Pterygota</taxon>
        <taxon>Neoptera</taxon>
        <taxon>Polyneoptera</taxon>
        <taxon>Phasmatodea</taxon>
        <taxon>Verophasmatodea</taxon>
        <taxon>Anareolatae</taxon>
        <taxon>Phasmatidae</taxon>
        <taxon>Eurycanthinae</taxon>
        <taxon>Dryococelus</taxon>
    </lineage>
</organism>
<dbReference type="EMBL" id="JARBHB010000002">
    <property type="protein sequence ID" value="KAJ8893811.1"/>
    <property type="molecule type" value="Genomic_DNA"/>
</dbReference>
<gene>
    <name evidence="1" type="ORF">PR048_006412</name>
</gene>